<dbReference type="InterPro" id="IPR007890">
    <property type="entry name" value="CHASE2"/>
</dbReference>
<feature type="transmembrane region" description="Helical" evidence="1">
    <location>
        <begin position="473"/>
        <end position="498"/>
    </location>
</feature>
<feature type="transmembrane region" description="Helical" evidence="1">
    <location>
        <begin position="31"/>
        <end position="50"/>
    </location>
</feature>
<keyword evidence="4" id="KW-1185">Reference proteome</keyword>
<reference evidence="3 4" key="1">
    <citation type="submission" date="2019-03" db="EMBL/GenBank/DDBJ databases">
        <title>Roseomonas sp. a novel Roseomonas species isolated from Sea whip Gorgonian.</title>
        <authorList>
            <person name="Li F."/>
            <person name="Pan X."/>
            <person name="Huang S."/>
            <person name="Li Z."/>
            <person name="Meng B."/>
        </authorList>
    </citation>
    <scope>NUCLEOTIDE SEQUENCE [LARGE SCALE GENOMIC DNA]</scope>
    <source>
        <strain evidence="3 4">M0104</strain>
    </source>
</reference>
<comment type="caution">
    <text evidence="3">The sequence shown here is derived from an EMBL/GenBank/DDBJ whole genome shotgun (WGS) entry which is preliminary data.</text>
</comment>
<organism evidence="3 4">
    <name type="scientific">Teichococcus coralli</name>
    <dbReference type="NCBI Taxonomy" id="2545983"/>
    <lineage>
        <taxon>Bacteria</taxon>
        <taxon>Pseudomonadati</taxon>
        <taxon>Pseudomonadota</taxon>
        <taxon>Alphaproteobacteria</taxon>
        <taxon>Acetobacterales</taxon>
        <taxon>Roseomonadaceae</taxon>
        <taxon>Roseomonas</taxon>
    </lineage>
</organism>
<protein>
    <submittedName>
        <fullName evidence="3">CHASE2 domain-containing protein</fullName>
    </submittedName>
</protein>
<evidence type="ECO:0000256" key="1">
    <source>
        <dbReference type="SAM" id="Phobius"/>
    </source>
</evidence>
<keyword evidence="1" id="KW-1133">Transmembrane helix</keyword>
<sequence>MPTAQPSVCCERDTVVRHCRTETGEACLQPIIRTCAALVLLLLLVCVLLFPLRIANALDQAAYSLASDLLSFFYPTSSSRFEIAGCEGRPARDCIVPVLIDDYFVESSGSPKWPVGWDAYPPFLAELAKAEPAAVFLDLLFEKPHAFSAEAAPSEEAVGEIAQAIRKLRAGGTKVVLASRIGLPKAATGHASDGAAAPGCGKAAAGTILPELAAAADAVGAIQWTRGDTPSLYPARIRAEAAGGCAMPTAAFAIFGQITSGRRAGAPDRQIAAHDGGAAAMLPPGGPLMPADAVRGLLVTWGVADRPEPAFPDAAPACPPEPRPLATGLAAWLSLEAWQTLFGLLTGSLKPCSYHAALSADDVQQNPRVRDSLRGKVVLVGTALTGDRDVLETPFGTMVPGVMLHAMALDNLLTWPVLPEVAELNLLWGIKLHSMLLLLAGFIAFLVTEAARLPDLPGAPILRPLARGKGMPAALLFLLFAWTLGLFSLVHLLLYLLAPLVTRLVRLQDQAKKGVRELLQRLNAHKESVHDAAPEAMHVICARISLEAEVSLDATPAEPRAGADRLPPGAG</sequence>
<dbReference type="Pfam" id="PF05226">
    <property type="entry name" value="CHASE2"/>
    <property type="match status" value="1"/>
</dbReference>
<evidence type="ECO:0000313" key="3">
    <source>
        <dbReference type="EMBL" id="MXP63808.1"/>
    </source>
</evidence>
<dbReference type="AlphaFoldDB" id="A0A845BAZ7"/>
<feature type="transmembrane region" description="Helical" evidence="1">
    <location>
        <begin position="435"/>
        <end position="453"/>
    </location>
</feature>
<accession>A0A845BAZ7</accession>
<keyword evidence="1" id="KW-0472">Membrane</keyword>
<evidence type="ECO:0000259" key="2">
    <source>
        <dbReference type="SMART" id="SM01080"/>
    </source>
</evidence>
<dbReference type="SMART" id="SM01080">
    <property type="entry name" value="CHASE2"/>
    <property type="match status" value="1"/>
</dbReference>
<feature type="domain" description="CHASE2" evidence="2">
    <location>
        <begin position="69"/>
        <end position="444"/>
    </location>
</feature>
<dbReference type="EMBL" id="SNVJ01000007">
    <property type="protein sequence ID" value="MXP63808.1"/>
    <property type="molecule type" value="Genomic_DNA"/>
</dbReference>
<name>A0A845BAZ7_9PROT</name>
<dbReference type="Proteomes" id="UP000460715">
    <property type="component" value="Unassembled WGS sequence"/>
</dbReference>
<gene>
    <name evidence="3" type="ORF">E0493_10650</name>
</gene>
<keyword evidence="1" id="KW-0812">Transmembrane</keyword>
<proteinExistence type="predicted"/>
<evidence type="ECO:0000313" key="4">
    <source>
        <dbReference type="Proteomes" id="UP000460715"/>
    </source>
</evidence>